<evidence type="ECO:0000256" key="1">
    <source>
        <dbReference type="SAM" id="MobiDB-lite"/>
    </source>
</evidence>
<evidence type="ECO:0000313" key="3">
    <source>
        <dbReference type="EMBL" id="GEU47873.1"/>
    </source>
</evidence>
<comment type="caution">
    <text evidence="3">The sequence shown here is derived from an EMBL/GenBank/DDBJ whole genome shotgun (WGS) entry which is preliminary data.</text>
</comment>
<evidence type="ECO:0000256" key="2">
    <source>
        <dbReference type="SAM" id="Phobius"/>
    </source>
</evidence>
<organism evidence="3">
    <name type="scientific">Tanacetum cinerariifolium</name>
    <name type="common">Dalmatian daisy</name>
    <name type="synonym">Chrysanthemum cinerariifolium</name>
    <dbReference type="NCBI Taxonomy" id="118510"/>
    <lineage>
        <taxon>Eukaryota</taxon>
        <taxon>Viridiplantae</taxon>
        <taxon>Streptophyta</taxon>
        <taxon>Embryophyta</taxon>
        <taxon>Tracheophyta</taxon>
        <taxon>Spermatophyta</taxon>
        <taxon>Magnoliopsida</taxon>
        <taxon>eudicotyledons</taxon>
        <taxon>Gunneridae</taxon>
        <taxon>Pentapetalae</taxon>
        <taxon>asterids</taxon>
        <taxon>campanulids</taxon>
        <taxon>Asterales</taxon>
        <taxon>Asteraceae</taxon>
        <taxon>Asteroideae</taxon>
        <taxon>Anthemideae</taxon>
        <taxon>Anthemidinae</taxon>
        <taxon>Tanacetum</taxon>
    </lineage>
</organism>
<name>A0A6L2KEE4_TANCI</name>
<keyword evidence="2" id="KW-0472">Membrane</keyword>
<keyword evidence="2" id="KW-0812">Transmembrane</keyword>
<feature type="region of interest" description="Disordered" evidence="1">
    <location>
        <begin position="307"/>
        <end position="341"/>
    </location>
</feature>
<sequence>MDKNGVVIKNKTRRSTLGGCQILKGKLVCWSGKKQISVAMSYAKAEYVAAASNQGSHDQLNATQQMIAYCLIFGLKVDIGSILFSYLFAKLLNTAKGHKDANICCIRKTPSAPEVSLTSYMLQVAKLSTKEPEKTLILSSDDVNANNTVDKSLSKTETFAKTQHAEEPVATGDTTKCLYASESTMEAVKSDVEYMLDDEILSISRDDNYKDDTDRELFVADEVVADNILDKIIIQVNKEDTHTNIFAATCIESLPEKFGDRMDLVVPKMVATALKERMPELLFDTLKNILPQLLTNSLVKIMDSTTPSTNVATEGEKESKSQTHPNNNDTQTIKVPTPTQGSCASQYSLIPPPTMADKEAKRLVDLKAKKAKSEKKLRMLTPVQLRAQEEELAEIKANWVQHINTMRDEYNYYINFMDDPLPSRSSIIGRDAEELSSSCRSCWISLTGDQGTIS</sequence>
<accession>A0A6L2KEE4</accession>
<keyword evidence="2" id="KW-1133">Transmembrane helix</keyword>
<feature type="compositionally biased region" description="Polar residues" evidence="1">
    <location>
        <begin position="322"/>
        <end position="341"/>
    </location>
</feature>
<gene>
    <name evidence="3" type="ORF">Tci_019851</name>
</gene>
<feature type="transmembrane region" description="Helical" evidence="2">
    <location>
        <begin position="66"/>
        <end position="89"/>
    </location>
</feature>
<dbReference type="AlphaFoldDB" id="A0A6L2KEE4"/>
<proteinExistence type="predicted"/>
<reference evidence="3" key="1">
    <citation type="journal article" date="2019" name="Sci. Rep.">
        <title>Draft genome of Tanacetum cinerariifolium, the natural source of mosquito coil.</title>
        <authorList>
            <person name="Yamashiro T."/>
            <person name="Shiraishi A."/>
            <person name="Satake H."/>
            <person name="Nakayama K."/>
        </authorList>
    </citation>
    <scope>NUCLEOTIDE SEQUENCE</scope>
</reference>
<protein>
    <submittedName>
        <fullName evidence="3">Retrovirus-related Pol polyprotein from transposon TNT 1-94</fullName>
    </submittedName>
</protein>
<dbReference type="EMBL" id="BKCJ010002336">
    <property type="protein sequence ID" value="GEU47873.1"/>
    <property type="molecule type" value="Genomic_DNA"/>
</dbReference>